<evidence type="ECO:0000256" key="1">
    <source>
        <dbReference type="ARBA" id="ARBA00023002"/>
    </source>
</evidence>
<dbReference type="GO" id="GO:0051287">
    <property type="term" value="F:NAD binding"/>
    <property type="evidence" value="ECO:0007669"/>
    <property type="project" value="InterPro"/>
</dbReference>
<keyword evidence="2" id="KW-0520">NAD</keyword>
<evidence type="ECO:0000256" key="2">
    <source>
        <dbReference type="ARBA" id="ARBA00023027"/>
    </source>
</evidence>
<feature type="non-terminal residue" evidence="4">
    <location>
        <position position="1"/>
    </location>
</feature>
<organism evidence="4">
    <name type="scientific">marine metagenome</name>
    <dbReference type="NCBI Taxonomy" id="408172"/>
    <lineage>
        <taxon>unclassified sequences</taxon>
        <taxon>metagenomes</taxon>
        <taxon>ecological metagenomes</taxon>
    </lineage>
</organism>
<dbReference type="InterPro" id="IPR006140">
    <property type="entry name" value="D-isomer_DH_NAD-bd"/>
</dbReference>
<accession>A0A382W232</accession>
<dbReference type="AlphaFoldDB" id="A0A382W232"/>
<dbReference type="SUPFAM" id="SSF51735">
    <property type="entry name" value="NAD(P)-binding Rossmann-fold domains"/>
    <property type="match status" value="1"/>
</dbReference>
<protein>
    <recommendedName>
        <fullName evidence="3">D-isomer specific 2-hydroxyacid dehydrogenase NAD-binding domain-containing protein</fullName>
    </recommendedName>
</protein>
<reference evidence="4" key="1">
    <citation type="submission" date="2018-05" db="EMBL/GenBank/DDBJ databases">
        <authorList>
            <person name="Lanie J.A."/>
            <person name="Ng W.-L."/>
            <person name="Kazmierczak K.M."/>
            <person name="Andrzejewski T.M."/>
            <person name="Davidsen T.M."/>
            <person name="Wayne K.J."/>
            <person name="Tettelin H."/>
            <person name="Glass J.I."/>
            <person name="Rusch D."/>
            <person name="Podicherti R."/>
            <person name="Tsui H.-C.T."/>
            <person name="Winkler M.E."/>
        </authorList>
    </citation>
    <scope>NUCLEOTIDE SEQUENCE</scope>
</reference>
<keyword evidence="1" id="KW-0560">Oxidoreductase</keyword>
<proteinExistence type="predicted"/>
<feature type="non-terminal residue" evidence="4">
    <location>
        <position position="213"/>
    </location>
</feature>
<sequence>VLQVGLQITKNKDKYLRLLDHLNKCVDDISNINFINISSQDNIINYIDNLDILHCYYIERDYFNKASSKLKWIQLGVAGVENSLIEEVIKSKVIITNSSGIHVGPVSEYVFAAILYFCKMLNEINNFKQTKNWTQWEIARNSVQLKNKTIGIIGYGNIGIEISKKAKAFGMHVIAIRRLQKKCEQKRFVDRLMPISDLSILLNESDFIIISCP</sequence>
<dbReference type="PANTHER" id="PTHR43333">
    <property type="entry name" value="2-HACID_DH_C DOMAIN-CONTAINING PROTEIN"/>
    <property type="match status" value="1"/>
</dbReference>
<evidence type="ECO:0000259" key="3">
    <source>
        <dbReference type="Pfam" id="PF02826"/>
    </source>
</evidence>
<dbReference type="PANTHER" id="PTHR43333:SF1">
    <property type="entry name" value="D-ISOMER SPECIFIC 2-HYDROXYACID DEHYDROGENASE NAD-BINDING DOMAIN-CONTAINING PROTEIN"/>
    <property type="match status" value="1"/>
</dbReference>
<dbReference type="Pfam" id="PF02826">
    <property type="entry name" value="2-Hacid_dh_C"/>
    <property type="match status" value="1"/>
</dbReference>
<gene>
    <name evidence="4" type="ORF">METZ01_LOCUS405681</name>
</gene>
<dbReference type="InterPro" id="IPR036291">
    <property type="entry name" value="NAD(P)-bd_dom_sf"/>
</dbReference>
<dbReference type="SUPFAM" id="SSF52283">
    <property type="entry name" value="Formate/glycerate dehydrogenase catalytic domain-like"/>
    <property type="match status" value="1"/>
</dbReference>
<dbReference type="Gene3D" id="3.40.50.720">
    <property type="entry name" value="NAD(P)-binding Rossmann-like Domain"/>
    <property type="match status" value="2"/>
</dbReference>
<name>A0A382W232_9ZZZZ</name>
<evidence type="ECO:0000313" key="4">
    <source>
        <dbReference type="EMBL" id="SVD52827.1"/>
    </source>
</evidence>
<feature type="domain" description="D-isomer specific 2-hydroxyacid dehydrogenase NAD-binding" evidence="3">
    <location>
        <begin position="112"/>
        <end position="213"/>
    </location>
</feature>
<dbReference type="EMBL" id="UINC01156422">
    <property type="protein sequence ID" value="SVD52827.1"/>
    <property type="molecule type" value="Genomic_DNA"/>
</dbReference>
<dbReference type="GO" id="GO:0016491">
    <property type="term" value="F:oxidoreductase activity"/>
    <property type="evidence" value="ECO:0007669"/>
    <property type="project" value="UniProtKB-KW"/>
</dbReference>